<dbReference type="RefSeq" id="WP_127030458.1">
    <property type="nucleotide sequence ID" value="NZ_RYFG02000020.1"/>
</dbReference>
<dbReference type="PANTHER" id="PTHR40547:SF1">
    <property type="entry name" value="SLL0298 PROTEIN"/>
    <property type="match status" value="1"/>
</dbReference>
<evidence type="ECO:0000256" key="1">
    <source>
        <dbReference type="SAM" id="Phobius"/>
    </source>
</evidence>
<feature type="transmembrane region" description="Helical" evidence="1">
    <location>
        <begin position="136"/>
        <end position="159"/>
    </location>
</feature>
<sequence length="182" mass="20824">MPKELIQKLIDKLIPDPEMIKRHKSLQFLGEKLHEPNLWHLNRRSVSMAFAIGLFCAWIPTPAQMAIAAAGAIYYRANLPLSVGLVWITNPITMPPLFYFAYRVGLWFMNQPAVADESEFSISGMFSGLGDVWQPFLIGCFIMGIVSSAAGYFGIQYYWQQHITKKWENRKEKRLKAKGPRT</sequence>
<keyword evidence="1" id="KW-0472">Membrane</keyword>
<evidence type="ECO:0000313" key="4">
    <source>
        <dbReference type="Proteomes" id="UP000733744"/>
    </source>
</evidence>
<organism evidence="3 4">
    <name type="scientific">Candidatus Methylobacter oryzae</name>
    <dbReference type="NCBI Taxonomy" id="2497749"/>
    <lineage>
        <taxon>Bacteria</taxon>
        <taxon>Pseudomonadati</taxon>
        <taxon>Pseudomonadota</taxon>
        <taxon>Gammaproteobacteria</taxon>
        <taxon>Methylococcales</taxon>
        <taxon>Methylococcaceae</taxon>
        <taxon>Methylobacter</taxon>
    </lineage>
</organism>
<name>A0ABY3CEJ4_9GAMM</name>
<keyword evidence="1" id="KW-1133">Transmembrane helix</keyword>
<evidence type="ECO:0000259" key="2">
    <source>
        <dbReference type="Pfam" id="PF09835"/>
    </source>
</evidence>
<feature type="domain" description="DUF2062" evidence="2">
    <location>
        <begin position="27"/>
        <end position="168"/>
    </location>
</feature>
<keyword evidence="4" id="KW-1185">Reference proteome</keyword>
<proteinExistence type="predicted"/>
<reference evidence="3 4" key="1">
    <citation type="journal article" date="2019" name="Antonie Van Leeuwenhoek">
        <title>Description of 'Ca. Methylobacter oryzae' KRF1, a novel species from the environmentally important Methylobacter clade 2.</title>
        <authorList>
            <person name="Khatri K."/>
            <person name="Mohite J.A."/>
            <person name="Pandit P.S."/>
            <person name="Bahulikar R."/>
            <person name="Rahalkar M.C."/>
        </authorList>
    </citation>
    <scope>NUCLEOTIDE SEQUENCE [LARGE SCALE GENOMIC DNA]</scope>
    <source>
        <strain evidence="3 4">KRF1</strain>
    </source>
</reference>
<comment type="caution">
    <text evidence="3">The sequence shown here is derived from an EMBL/GenBank/DDBJ whole genome shotgun (WGS) entry which is preliminary data.</text>
</comment>
<gene>
    <name evidence="3" type="ORF">EKO24_004055</name>
</gene>
<feature type="transmembrane region" description="Helical" evidence="1">
    <location>
        <begin position="81"/>
        <end position="102"/>
    </location>
</feature>
<dbReference type="Pfam" id="PF09835">
    <property type="entry name" value="DUF2062"/>
    <property type="match status" value="1"/>
</dbReference>
<dbReference type="EMBL" id="RYFG02000020">
    <property type="protein sequence ID" value="TRX01463.1"/>
    <property type="molecule type" value="Genomic_DNA"/>
</dbReference>
<dbReference type="Proteomes" id="UP000733744">
    <property type="component" value="Unassembled WGS sequence"/>
</dbReference>
<accession>A0ABY3CEJ4</accession>
<dbReference type="InterPro" id="IPR018639">
    <property type="entry name" value="DUF2062"/>
</dbReference>
<protein>
    <submittedName>
        <fullName evidence="3">DUF2062 domain-containing protein</fullName>
    </submittedName>
</protein>
<keyword evidence="1" id="KW-0812">Transmembrane</keyword>
<dbReference type="PANTHER" id="PTHR40547">
    <property type="entry name" value="SLL0298 PROTEIN"/>
    <property type="match status" value="1"/>
</dbReference>
<evidence type="ECO:0000313" key="3">
    <source>
        <dbReference type="EMBL" id="TRX01463.1"/>
    </source>
</evidence>
<feature type="transmembrane region" description="Helical" evidence="1">
    <location>
        <begin position="48"/>
        <end position="74"/>
    </location>
</feature>